<proteinExistence type="predicted"/>
<dbReference type="PANTHER" id="PTHR41248">
    <property type="entry name" value="NORD PROTEIN"/>
    <property type="match status" value="1"/>
</dbReference>
<dbReference type="PROSITE" id="PS50234">
    <property type="entry name" value="VWFA"/>
    <property type="match status" value="1"/>
</dbReference>
<accession>A0A081NHB3</accession>
<dbReference type="eggNOG" id="COG4547">
    <property type="taxonomic scope" value="Bacteria"/>
</dbReference>
<gene>
    <name evidence="3" type="ORF">GZ78_09245</name>
</gene>
<dbReference type="SMART" id="SM00327">
    <property type="entry name" value="VWA"/>
    <property type="match status" value="1"/>
</dbReference>
<evidence type="ECO:0000313" key="3">
    <source>
        <dbReference type="EMBL" id="KEQ17836.1"/>
    </source>
</evidence>
<evidence type="ECO:0000256" key="1">
    <source>
        <dbReference type="SAM" id="MobiDB-lite"/>
    </source>
</evidence>
<keyword evidence="4" id="KW-1185">Reference proteome</keyword>
<dbReference type="InterPro" id="IPR036465">
    <property type="entry name" value="vWFA_dom_sf"/>
</dbReference>
<feature type="domain" description="VWFA" evidence="2">
    <location>
        <begin position="436"/>
        <end position="571"/>
    </location>
</feature>
<dbReference type="InterPro" id="IPR002035">
    <property type="entry name" value="VWF_A"/>
</dbReference>
<feature type="compositionally biased region" description="Basic and acidic residues" evidence="1">
    <location>
        <begin position="235"/>
        <end position="263"/>
    </location>
</feature>
<sequence>MSLFSFFFHIESARCLDMAPVLQRALPIVGSALGRKMGVRVEVSGRKACTDGECIWIPAFDPQRREQEALCWGFLCHEAAHVRYTDFYLDYEGSALRRRLTNLLEDIRIEKAISQEYPGAAFSLAEVVRQLVAEGRLGAPKKSDPPVKVLNDSLLAILRFEVLGQKALEQEAVKAREVMKDCFPRQLLDLLHGLLDKVPDLKSTKETLNLADQIIALFQNLSNENSESEDSGEEGADKTENSSGDQESHSQHCETQDQEDKSDSVSGDGLESDSVEGKGENPENLSGSDNQTVSENGDASEKAEDPLSQKDSLKQILESSDFDWPEDLFESVAGELESWSSGQSAGFSAVTTTPMVDEVVISGEDREAAKDLLWKVKSESAQLAAQLTGLVQAKTLTRDRIGKRGIRIEGKRLHRIALDDGRLFKRRSESIEINATVHISLDISASMASRMPLAREAVLALIMALKPIKGVSVTASAYPGTVAERVYPIASGKEADLGVAEILSALDSHDSTPMASGLWHTVHQICQSNAERRLILMITDGAPDIDHHDAVVDLVKRCRCSGIDVVGLGINIQLPEELFQKKSLMIEQLGELKNRLFRLTRDWLLC</sequence>
<feature type="compositionally biased region" description="Basic and acidic residues" evidence="1">
    <location>
        <begin position="299"/>
        <end position="311"/>
    </location>
</feature>
<dbReference type="AlphaFoldDB" id="A0A081NHB3"/>
<dbReference type="InterPro" id="IPR006538">
    <property type="entry name" value="CobT"/>
</dbReference>
<dbReference type="Pfam" id="PF00092">
    <property type="entry name" value="VWA"/>
    <property type="match status" value="1"/>
</dbReference>
<evidence type="ECO:0000313" key="4">
    <source>
        <dbReference type="Proteomes" id="UP000028073"/>
    </source>
</evidence>
<protein>
    <recommendedName>
        <fullName evidence="2">VWFA domain-containing protein</fullName>
    </recommendedName>
</protein>
<evidence type="ECO:0000259" key="2">
    <source>
        <dbReference type="PROSITE" id="PS50234"/>
    </source>
</evidence>
<feature type="compositionally biased region" description="Polar residues" evidence="1">
    <location>
        <begin position="283"/>
        <end position="297"/>
    </location>
</feature>
<dbReference type="InterPro" id="IPR051928">
    <property type="entry name" value="NorD/CobT"/>
</dbReference>
<dbReference type="Gene3D" id="3.40.50.410">
    <property type="entry name" value="von Willebrand factor, type A domain"/>
    <property type="match status" value="1"/>
</dbReference>
<organism evidence="3 4">
    <name type="scientific">Endozoicomonas numazuensis</name>
    <dbReference type="NCBI Taxonomy" id="1137799"/>
    <lineage>
        <taxon>Bacteria</taxon>
        <taxon>Pseudomonadati</taxon>
        <taxon>Pseudomonadota</taxon>
        <taxon>Gammaproteobacteria</taxon>
        <taxon>Oceanospirillales</taxon>
        <taxon>Endozoicomonadaceae</taxon>
        <taxon>Endozoicomonas</taxon>
    </lineage>
</organism>
<dbReference type="EMBL" id="JOKH01000002">
    <property type="protein sequence ID" value="KEQ17836.1"/>
    <property type="molecule type" value="Genomic_DNA"/>
</dbReference>
<reference evidence="3 4" key="1">
    <citation type="submission" date="2014-06" db="EMBL/GenBank/DDBJ databases">
        <title>Whole Genome Sequences of Three Symbiotic Endozoicomonas Bacteria.</title>
        <authorList>
            <person name="Neave M.J."/>
            <person name="Apprill A."/>
            <person name="Voolstra C.R."/>
        </authorList>
    </citation>
    <scope>NUCLEOTIDE SEQUENCE [LARGE SCALE GENOMIC DNA]</scope>
    <source>
        <strain evidence="3 4">DSM 25634</strain>
    </source>
</reference>
<dbReference type="Proteomes" id="UP000028073">
    <property type="component" value="Unassembled WGS sequence"/>
</dbReference>
<feature type="region of interest" description="Disordered" evidence="1">
    <location>
        <begin position="222"/>
        <end position="311"/>
    </location>
</feature>
<dbReference type="GO" id="GO:0009236">
    <property type="term" value="P:cobalamin biosynthetic process"/>
    <property type="evidence" value="ECO:0007669"/>
    <property type="project" value="InterPro"/>
</dbReference>
<dbReference type="SUPFAM" id="SSF53300">
    <property type="entry name" value="vWA-like"/>
    <property type="match status" value="1"/>
</dbReference>
<dbReference type="PANTHER" id="PTHR41248:SF1">
    <property type="entry name" value="NORD PROTEIN"/>
    <property type="match status" value="1"/>
</dbReference>
<dbReference type="Pfam" id="PF06213">
    <property type="entry name" value="CobT"/>
    <property type="match status" value="1"/>
</dbReference>
<name>A0A081NHB3_9GAMM</name>
<comment type="caution">
    <text evidence="3">The sequence shown here is derived from an EMBL/GenBank/DDBJ whole genome shotgun (WGS) entry which is preliminary data.</text>
</comment>
<dbReference type="STRING" id="1137799.GZ78_09245"/>